<sequence>MKEKAPGAWLTLQTSYYPAPVGSPLDLLSDSYMLLECAQGIVHLMRNALQLSPCVDARSLTLALKGVETLMEMSAGSTEAAHVRFEQIGDGWVTSH</sequence>
<comment type="caution">
    <text evidence="1">The sequence shown here is derived from an EMBL/GenBank/DDBJ whole genome shotgun (WGS) entry which is preliminary data.</text>
</comment>
<evidence type="ECO:0000313" key="2">
    <source>
        <dbReference type="Proteomes" id="UP001620405"/>
    </source>
</evidence>
<gene>
    <name evidence="1" type="ORF">ISP13_05725</name>
</gene>
<proteinExistence type="predicted"/>
<dbReference type="RefSeq" id="WP_284398382.1">
    <property type="nucleotide sequence ID" value="NZ_BSNQ01000003.1"/>
</dbReference>
<name>A0ABW8ISU1_9GAMM</name>
<accession>A0ABW8ISU1</accession>
<dbReference type="EMBL" id="JADIKG010000011">
    <property type="protein sequence ID" value="MFK2873025.1"/>
    <property type="molecule type" value="Genomic_DNA"/>
</dbReference>
<keyword evidence="2" id="KW-1185">Reference proteome</keyword>
<evidence type="ECO:0000313" key="1">
    <source>
        <dbReference type="EMBL" id="MFK2873025.1"/>
    </source>
</evidence>
<dbReference type="Proteomes" id="UP001620405">
    <property type="component" value="Unassembled WGS sequence"/>
</dbReference>
<protein>
    <submittedName>
        <fullName evidence="1">Uncharacterized protein</fullName>
    </submittedName>
</protein>
<reference evidence="1 2" key="1">
    <citation type="submission" date="2020-10" db="EMBL/GenBank/DDBJ databases">
        <title>Phylogeny of dyella-like bacteria.</title>
        <authorList>
            <person name="Fu J."/>
        </authorList>
    </citation>
    <scope>NUCLEOTIDE SEQUENCE [LARGE SCALE GENOMIC DNA]</scope>
    <source>
        <strain evidence="1 2">DHOB07</strain>
    </source>
</reference>
<organism evidence="1 2">
    <name type="scientific">Dyella lipolytica</name>
    <dbReference type="NCBI Taxonomy" id="1867835"/>
    <lineage>
        <taxon>Bacteria</taxon>
        <taxon>Pseudomonadati</taxon>
        <taxon>Pseudomonadota</taxon>
        <taxon>Gammaproteobacteria</taxon>
        <taxon>Lysobacterales</taxon>
        <taxon>Rhodanobacteraceae</taxon>
        <taxon>Dyella</taxon>
    </lineage>
</organism>